<feature type="compositionally biased region" description="Low complexity" evidence="1">
    <location>
        <begin position="306"/>
        <end position="320"/>
    </location>
</feature>
<protein>
    <submittedName>
        <fullName evidence="2">Uncharacterized protein</fullName>
    </submittedName>
</protein>
<sequence length="362" mass="40228">METDLLVNPNMVTGGMANIETIDIPTLNFEEFSGSSAPPAAAPPNLVPSFENVGPEVVGGMRNFNAESYSAAPQIKHVSDDAMMREKYEILRKFERLSKLGVPMRKRFTMDSSMEEMKMELEFIKREKSMDATIKQFSEWFVTGMSGLEYGSKNIQMMKAFGLQLDGLSEAAQMNVADLEDDFEELYDMYGENLKMHPMVRIPLRTCMMVYMVHLTNQMARKAPIPNIDDIMRQNPDIARSLAAAAMQNQTQQMRAQPSVPQQQANPLAGLMSFMQQSQPPPPPPNMAPRAPQETKPVRIGVRKTPQAAPAPQPVVNAAPEMRPPPSIEELLKDIKQNAPPAPKKPNNKAGSTGKNSVVIRL</sequence>
<organism evidence="2">
    <name type="scientific">viral metagenome</name>
    <dbReference type="NCBI Taxonomy" id="1070528"/>
    <lineage>
        <taxon>unclassified sequences</taxon>
        <taxon>metagenomes</taxon>
        <taxon>organismal metagenomes</taxon>
    </lineage>
</organism>
<dbReference type="AlphaFoldDB" id="A0A6C0JIB9"/>
<evidence type="ECO:0000256" key="1">
    <source>
        <dbReference type="SAM" id="MobiDB-lite"/>
    </source>
</evidence>
<proteinExistence type="predicted"/>
<evidence type="ECO:0000313" key="2">
    <source>
        <dbReference type="EMBL" id="QHU04526.1"/>
    </source>
</evidence>
<accession>A0A6C0JIB9</accession>
<dbReference type="InterPro" id="IPR043910">
    <property type="entry name" value="DUF5767"/>
</dbReference>
<reference evidence="2" key="1">
    <citation type="journal article" date="2020" name="Nature">
        <title>Giant virus diversity and host interactions through global metagenomics.</title>
        <authorList>
            <person name="Schulz F."/>
            <person name="Roux S."/>
            <person name="Paez-Espino D."/>
            <person name="Jungbluth S."/>
            <person name="Walsh D.A."/>
            <person name="Denef V.J."/>
            <person name="McMahon K.D."/>
            <person name="Konstantinidis K.T."/>
            <person name="Eloe-Fadrosh E.A."/>
            <person name="Kyrpides N.C."/>
            <person name="Woyke T."/>
        </authorList>
    </citation>
    <scope>NUCLEOTIDE SEQUENCE</scope>
    <source>
        <strain evidence="2">GVMAG-M-3300027708-51</strain>
    </source>
</reference>
<dbReference type="Pfam" id="PF19071">
    <property type="entry name" value="DUF5767"/>
    <property type="match status" value="1"/>
</dbReference>
<dbReference type="EMBL" id="MN740401">
    <property type="protein sequence ID" value="QHU04526.1"/>
    <property type="molecule type" value="Genomic_DNA"/>
</dbReference>
<feature type="region of interest" description="Disordered" evidence="1">
    <location>
        <begin position="274"/>
        <end position="362"/>
    </location>
</feature>
<name>A0A6C0JIB9_9ZZZZ</name>